<protein>
    <submittedName>
        <fullName evidence="4">Regulatory LuxR family protein</fullName>
    </submittedName>
</protein>
<proteinExistence type="predicted"/>
<dbReference type="InterPro" id="IPR027417">
    <property type="entry name" value="P-loop_NTPase"/>
</dbReference>
<comment type="caution">
    <text evidence="4">The sequence shown here is derived from an EMBL/GenBank/DDBJ whole genome shotgun (WGS) entry which is preliminary data.</text>
</comment>
<dbReference type="EMBL" id="SHKY01000001">
    <property type="protein sequence ID" value="RZU53348.1"/>
    <property type="molecule type" value="Genomic_DNA"/>
</dbReference>
<evidence type="ECO:0000313" key="5">
    <source>
        <dbReference type="Proteomes" id="UP000292564"/>
    </source>
</evidence>
<dbReference type="InterPro" id="IPR011990">
    <property type="entry name" value="TPR-like_helical_dom_sf"/>
</dbReference>
<dbReference type="OrthoDB" id="5378762at2"/>
<dbReference type="PROSITE" id="PS50043">
    <property type="entry name" value="HTH_LUXR_2"/>
    <property type="match status" value="1"/>
</dbReference>
<dbReference type="GO" id="GO:0005524">
    <property type="term" value="F:ATP binding"/>
    <property type="evidence" value="ECO:0007669"/>
    <property type="project" value="UniProtKB-KW"/>
</dbReference>
<dbReference type="Gene3D" id="3.40.50.300">
    <property type="entry name" value="P-loop containing nucleotide triphosphate hydrolases"/>
    <property type="match status" value="1"/>
</dbReference>
<accession>A0A4Q7ZQF6</accession>
<dbReference type="SMART" id="SM00382">
    <property type="entry name" value="AAA"/>
    <property type="match status" value="1"/>
</dbReference>
<dbReference type="InterPro" id="IPR041664">
    <property type="entry name" value="AAA_16"/>
</dbReference>
<dbReference type="RefSeq" id="WP_130511842.1">
    <property type="nucleotide sequence ID" value="NZ_SHKY01000001.1"/>
</dbReference>
<dbReference type="GO" id="GO:0006355">
    <property type="term" value="P:regulation of DNA-templated transcription"/>
    <property type="evidence" value="ECO:0007669"/>
    <property type="project" value="InterPro"/>
</dbReference>
<name>A0A4Q7ZQF6_9ACTN</name>
<dbReference type="InterPro" id="IPR000792">
    <property type="entry name" value="Tscrpt_reg_LuxR_C"/>
</dbReference>
<evidence type="ECO:0000256" key="1">
    <source>
        <dbReference type="ARBA" id="ARBA00022741"/>
    </source>
</evidence>
<dbReference type="InterPro" id="IPR003593">
    <property type="entry name" value="AAA+_ATPase"/>
</dbReference>
<dbReference type="PANTHER" id="PTHR16305">
    <property type="entry name" value="TESTICULAR SOLUBLE ADENYLYL CYCLASE"/>
    <property type="match status" value="1"/>
</dbReference>
<dbReference type="GO" id="GO:0005737">
    <property type="term" value="C:cytoplasm"/>
    <property type="evidence" value="ECO:0007669"/>
    <property type="project" value="TreeGrafter"/>
</dbReference>
<dbReference type="InterPro" id="IPR036388">
    <property type="entry name" value="WH-like_DNA-bd_sf"/>
</dbReference>
<organism evidence="4 5">
    <name type="scientific">Krasilnikovia cinnamomea</name>
    <dbReference type="NCBI Taxonomy" id="349313"/>
    <lineage>
        <taxon>Bacteria</taxon>
        <taxon>Bacillati</taxon>
        <taxon>Actinomycetota</taxon>
        <taxon>Actinomycetes</taxon>
        <taxon>Micromonosporales</taxon>
        <taxon>Micromonosporaceae</taxon>
        <taxon>Krasilnikovia</taxon>
    </lineage>
</organism>
<dbReference type="SUPFAM" id="SSF48452">
    <property type="entry name" value="TPR-like"/>
    <property type="match status" value="1"/>
</dbReference>
<reference evidence="4 5" key="1">
    <citation type="submission" date="2019-02" db="EMBL/GenBank/DDBJ databases">
        <title>Sequencing the genomes of 1000 actinobacteria strains.</title>
        <authorList>
            <person name="Klenk H.-P."/>
        </authorList>
    </citation>
    <scope>NUCLEOTIDE SEQUENCE [LARGE SCALE GENOMIC DNA]</scope>
    <source>
        <strain evidence="4 5">DSM 45162</strain>
    </source>
</reference>
<gene>
    <name evidence="4" type="ORF">EV385_5269</name>
</gene>
<dbReference type="Pfam" id="PF13191">
    <property type="entry name" value="AAA_16"/>
    <property type="match status" value="1"/>
</dbReference>
<evidence type="ECO:0000313" key="4">
    <source>
        <dbReference type="EMBL" id="RZU53348.1"/>
    </source>
</evidence>
<evidence type="ECO:0000259" key="3">
    <source>
        <dbReference type="PROSITE" id="PS50043"/>
    </source>
</evidence>
<feature type="domain" description="HTH luxR-type" evidence="3">
    <location>
        <begin position="904"/>
        <end position="969"/>
    </location>
</feature>
<dbReference type="SUPFAM" id="SSF52540">
    <property type="entry name" value="P-loop containing nucleoside triphosphate hydrolases"/>
    <property type="match status" value="1"/>
</dbReference>
<dbReference type="GO" id="GO:0003677">
    <property type="term" value="F:DNA binding"/>
    <property type="evidence" value="ECO:0007669"/>
    <property type="project" value="InterPro"/>
</dbReference>
<dbReference type="GO" id="GO:0004016">
    <property type="term" value="F:adenylate cyclase activity"/>
    <property type="evidence" value="ECO:0007669"/>
    <property type="project" value="TreeGrafter"/>
</dbReference>
<evidence type="ECO:0000256" key="2">
    <source>
        <dbReference type="ARBA" id="ARBA00022840"/>
    </source>
</evidence>
<dbReference type="Gene3D" id="1.10.10.10">
    <property type="entry name" value="Winged helix-like DNA-binding domain superfamily/Winged helix DNA-binding domain"/>
    <property type="match status" value="1"/>
</dbReference>
<dbReference type="InterPro" id="IPR016032">
    <property type="entry name" value="Sig_transdc_resp-reg_C-effctor"/>
</dbReference>
<sequence length="977" mass="104933">MQTRAPFIIGRNAQLDTIERALTEARTGTGSAVFLVGEPGIGKSRLALAAAERAAAAGMHVLRGRGSTVGPTVPFRPLTEALLSQFRGRPLPQDRELAPYRPVLGRLMPEWGHPGGQYGDSLIVLAEAVLRLLAALGRDAGCLLVLEDLQDADAETLAVVEYLVDNAAGQPIVLLAAVSAEPSEARDLAHSATRRHTGRVLELPPLDRDEVHRLVAAALDTERDGVPDPVARQLWEHSAGNPFIVEELLHAMVDNGVLVGGATRWRVAGELRTDVPATLVRGVAHRIDRLGPSGRTLLSAAATLGYRFPLSVVHRMLGTAEEATHARVQAAIEAQLVVPDEPAPDWFAFRHPTTARALLAQLTPMDRAQLSRRAADVIESLHPGLPGPWCPMVAALRQAAGDPAEAARRYTQAGRRALDDGAAGSAVTLLERARELAADGGDPSARADTLEALLPALAESGAFERALQLGEAPDELGWAGLDAHRRAALHTRLAKVAHLAGRWPDGIAQISKARLLLGDEGTDEDTAPVDTVAAFLALDSPSPGRIEIAADLARRAVVAAERVPLPQVACQAWELLGTLARGRDLAESDLCFERAIRLAEQHRLPISRIYALVRLGGNRCLADGDTSGLRRAGQEALRVGAITAGLTVDAILAMQSVLTGEFESAGRQLAEVERSTSRLQLLSILRYVLVVRATLAAHRADRAEMAQALDEFKRWDGEHSPELPLAVGLARVFCALLEEDTHQLDRELATAAEIDRENPSAFHLSGRHGLYLLLDVLAGRAGWPELNEVAGVAAGQMRWNRHFVELARAVLLGRDGNVPAADAAAAAAQVAAEPFPTARHLGLRLVAEEANRCGWGDAEGWLRRAEEHFHRAGVPAVASACRGLLRQIGASVQQRRAGADRVPAALRALSVTVREYEVFELLAERLNNRAIGTRLHISPRTVEKHVASLIIKTDRPGRAALVEYAAAQRRHRRSPAD</sequence>
<dbReference type="PANTHER" id="PTHR16305:SF35">
    <property type="entry name" value="TRANSCRIPTIONAL ACTIVATOR DOMAIN"/>
    <property type="match status" value="1"/>
</dbReference>
<keyword evidence="1" id="KW-0547">Nucleotide-binding</keyword>
<dbReference type="AlphaFoldDB" id="A0A4Q7ZQF6"/>
<dbReference type="Proteomes" id="UP000292564">
    <property type="component" value="Unassembled WGS sequence"/>
</dbReference>
<dbReference type="SMART" id="SM00421">
    <property type="entry name" value="HTH_LUXR"/>
    <property type="match status" value="1"/>
</dbReference>
<keyword evidence="2" id="KW-0067">ATP-binding</keyword>
<keyword evidence="5" id="KW-1185">Reference proteome</keyword>
<dbReference type="Pfam" id="PF00196">
    <property type="entry name" value="GerE"/>
    <property type="match status" value="1"/>
</dbReference>
<dbReference type="CDD" id="cd06170">
    <property type="entry name" value="LuxR_C_like"/>
    <property type="match status" value="1"/>
</dbReference>
<dbReference type="SUPFAM" id="SSF46894">
    <property type="entry name" value="C-terminal effector domain of the bipartite response regulators"/>
    <property type="match status" value="1"/>
</dbReference>